<name>A0A3R7N7Z3_PENVA</name>
<comment type="caution">
    <text evidence="1">The sequence shown here is derived from an EMBL/GenBank/DDBJ whole genome shotgun (WGS) entry which is preliminary data.</text>
</comment>
<evidence type="ECO:0000313" key="2">
    <source>
        <dbReference type="Proteomes" id="UP000283509"/>
    </source>
</evidence>
<reference evidence="1 2" key="2">
    <citation type="submission" date="2019-01" db="EMBL/GenBank/DDBJ databases">
        <title>The decoding of complex shrimp genome reveals the adaptation for benthos swimmer, frequently molting mechanism and breeding impact on genome.</title>
        <authorList>
            <person name="Sun Y."/>
            <person name="Gao Y."/>
            <person name="Yu Y."/>
        </authorList>
    </citation>
    <scope>NUCLEOTIDE SEQUENCE [LARGE SCALE GENOMIC DNA]</scope>
    <source>
        <tissue evidence="1">Muscle</tissue>
    </source>
</reference>
<dbReference type="Proteomes" id="UP000283509">
    <property type="component" value="Unassembled WGS sequence"/>
</dbReference>
<dbReference type="AlphaFoldDB" id="A0A3R7N7Z3"/>
<evidence type="ECO:0000313" key="1">
    <source>
        <dbReference type="EMBL" id="ROT79665.1"/>
    </source>
</evidence>
<accession>A0A3R7N7Z3</accession>
<protein>
    <submittedName>
        <fullName evidence="1">Uncharacterized protein</fullName>
    </submittedName>
</protein>
<sequence>MRVISETWVEKSVEFNRELARSYQIYGERLLLFPPWLLTHVSDEHGTATRLVAACVVQLRHFSLSFASLSLDFERLSRYSGQLLPTHSTPPSELSPLPCLVPLPSPISFSTHLSPAPPHYPSNAYPPYIPSLSQPLLRPPPYPITLRPSPLLPSLPHPLPPPQYSPPYAFVCPYTPRVRPRCCHLSPATCTSVLSSYSKLISPLFSFLLRAFLSILRFFVEVLVSISIRSGRPSFSQPTPLVTLSAPAMPLSARPSILLTYPSFCHPSLSHPANPSAVLLQPVHLSPILLPARPSSPILPTPAVLLAARPSFSQPAHPLSHPSARPSISHPANPSAVLSCSPPILLLAPISLPSSQTAHLSPSPPISPILLLARPSFIYPAHPSLNQPILLAARPSRSQSAHS</sequence>
<keyword evidence="2" id="KW-1185">Reference proteome</keyword>
<dbReference type="STRING" id="6689.A0A3R7N7Z3"/>
<reference evidence="1 2" key="1">
    <citation type="submission" date="2018-04" db="EMBL/GenBank/DDBJ databases">
        <authorList>
            <person name="Zhang X."/>
            <person name="Yuan J."/>
            <person name="Li F."/>
            <person name="Xiang J."/>
        </authorList>
    </citation>
    <scope>NUCLEOTIDE SEQUENCE [LARGE SCALE GENOMIC DNA]</scope>
    <source>
        <tissue evidence="1">Muscle</tissue>
    </source>
</reference>
<dbReference type="EMBL" id="QCYY01001208">
    <property type="protein sequence ID" value="ROT79665.1"/>
    <property type="molecule type" value="Genomic_DNA"/>
</dbReference>
<gene>
    <name evidence="1" type="ORF">C7M84_001613</name>
</gene>
<proteinExistence type="predicted"/>
<organism evidence="1 2">
    <name type="scientific">Penaeus vannamei</name>
    <name type="common">Whiteleg shrimp</name>
    <name type="synonym">Litopenaeus vannamei</name>
    <dbReference type="NCBI Taxonomy" id="6689"/>
    <lineage>
        <taxon>Eukaryota</taxon>
        <taxon>Metazoa</taxon>
        <taxon>Ecdysozoa</taxon>
        <taxon>Arthropoda</taxon>
        <taxon>Crustacea</taxon>
        <taxon>Multicrustacea</taxon>
        <taxon>Malacostraca</taxon>
        <taxon>Eumalacostraca</taxon>
        <taxon>Eucarida</taxon>
        <taxon>Decapoda</taxon>
        <taxon>Dendrobranchiata</taxon>
        <taxon>Penaeoidea</taxon>
        <taxon>Penaeidae</taxon>
        <taxon>Penaeus</taxon>
    </lineage>
</organism>